<dbReference type="PANTHER" id="PTHR30619:SF7">
    <property type="entry name" value="BETA-LACTAMASE DOMAIN PROTEIN"/>
    <property type="match status" value="1"/>
</dbReference>
<organism evidence="4 5">
    <name type="scientific">Virgibacillus byunsanensis</name>
    <dbReference type="NCBI Taxonomy" id="570945"/>
    <lineage>
        <taxon>Bacteria</taxon>
        <taxon>Bacillati</taxon>
        <taxon>Bacillota</taxon>
        <taxon>Bacilli</taxon>
        <taxon>Bacillales</taxon>
        <taxon>Bacillaceae</taxon>
        <taxon>Virgibacillus</taxon>
    </lineage>
</organism>
<feature type="compositionally biased region" description="Polar residues" evidence="1">
    <location>
        <begin position="334"/>
        <end position="353"/>
    </location>
</feature>
<protein>
    <submittedName>
        <fullName evidence="4">MBL fold metallo-hydrolase</fullName>
    </submittedName>
</protein>
<keyword evidence="2" id="KW-0732">Signal</keyword>
<dbReference type="SMART" id="SM00849">
    <property type="entry name" value="Lactamase_B"/>
    <property type="match status" value="1"/>
</dbReference>
<feature type="compositionally biased region" description="Polar residues" evidence="1">
    <location>
        <begin position="69"/>
        <end position="81"/>
    </location>
</feature>
<dbReference type="EMBL" id="JBHTKJ010000007">
    <property type="protein sequence ID" value="MFD1037491.1"/>
    <property type="molecule type" value="Genomic_DNA"/>
</dbReference>
<reference evidence="5" key="1">
    <citation type="journal article" date="2019" name="Int. J. Syst. Evol. Microbiol.">
        <title>The Global Catalogue of Microorganisms (GCM) 10K type strain sequencing project: providing services to taxonomists for standard genome sequencing and annotation.</title>
        <authorList>
            <consortium name="The Broad Institute Genomics Platform"/>
            <consortium name="The Broad Institute Genome Sequencing Center for Infectious Disease"/>
            <person name="Wu L."/>
            <person name="Ma J."/>
        </authorList>
    </citation>
    <scope>NUCLEOTIDE SEQUENCE [LARGE SCALE GENOMIC DNA]</scope>
    <source>
        <strain evidence="5">CCUG 56754</strain>
    </source>
</reference>
<comment type="caution">
    <text evidence="4">The sequence shown here is derived from an EMBL/GenBank/DDBJ whole genome shotgun (WGS) entry which is preliminary data.</text>
</comment>
<dbReference type="Proteomes" id="UP001597040">
    <property type="component" value="Unassembled WGS sequence"/>
</dbReference>
<dbReference type="SUPFAM" id="SSF47781">
    <property type="entry name" value="RuvA domain 2-like"/>
    <property type="match status" value="1"/>
</dbReference>
<dbReference type="PANTHER" id="PTHR30619">
    <property type="entry name" value="DNA INTERNALIZATION/COMPETENCE PROTEIN COMEC/REC2"/>
    <property type="match status" value="1"/>
</dbReference>
<evidence type="ECO:0000256" key="2">
    <source>
        <dbReference type="SAM" id="SignalP"/>
    </source>
</evidence>
<gene>
    <name evidence="4" type="ORF">ACFQ3N_03505</name>
</gene>
<dbReference type="SUPFAM" id="SSF56281">
    <property type="entry name" value="Metallo-hydrolase/oxidoreductase"/>
    <property type="match status" value="1"/>
</dbReference>
<feature type="domain" description="Metallo-beta-lactamase" evidence="3">
    <location>
        <begin position="95"/>
        <end position="290"/>
    </location>
</feature>
<proteinExistence type="predicted"/>
<dbReference type="InterPro" id="IPR010994">
    <property type="entry name" value="RuvA_2-like"/>
</dbReference>
<dbReference type="Pfam" id="PF12836">
    <property type="entry name" value="HHH_3"/>
    <property type="match status" value="1"/>
</dbReference>
<dbReference type="Gene3D" id="3.60.15.10">
    <property type="entry name" value="Ribonuclease Z/Hydroxyacylglutathione hydrolase-like"/>
    <property type="match status" value="1"/>
</dbReference>
<evidence type="ECO:0000313" key="4">
    <source>
        <dbReference type="EMBL" id="MFD1037491.1"/>
    </source>
</evidence>
<keyword evidence="5" id="KW-1185">Reference proteome</keyword>
<feature type="chain" id="PRO_5045457943" evidence="2">
    <location>
        <begin position="20"/>
        <end position="434"/>
    </location>
</feature>
<dbReference type="Pfam" id="PF00753">
    <property type="entry name" value="Lactamase_B"/>
    <property type="match status" value="1"/>
</dbReference>
<evidence type="ECO:0000259" key="3">
    <source>
        <dbReference type="SMART" id="SM00849"/>
    </source>
</evidence>
<dbReference type="RefSeq" id="WP_390359574.1">
    <property type="nucleotide sequence ID" value="NZ_JBHTKJ010000007.1"/>
</dbReference>
<feature type="region of interest" description="Disordered" evidence="1">
    <location>
        <begin position="334"/>
        <end position="371"/>
    </location>
</feature>
<feature type="compositionally biased region" description="Acidic residues" evidence="1">
    <location>
        <begin position="48"/>
        <end position="66"/>
    </location>
</feature>
<dbReference type="InterPro" id="IPR001279">
    <property type="entry name" value="Metallo-B-lactamas"/>
</dbReference>
<accession>A0ABW3LGG6</accession>
<feature type="region of interest" description="Disordered" evidence="1">
    <location>
        <begin position="23"/>
        <end position="82"/>
    </location>
</feature>
<dbReference type="PROSITE" id="PS51257">
    <property type="entry name" value="PROKAR_LIPOPROTEIN"/>
    <property type="match status" value="1"/>
</dbReference>
<dbReference type="InterPro" id="IPR052159">
    <property type="entry name" value="Competence_DNA_uptake"/>
</dbReference>
<dbReference type="CDD" id="cd07731">
    <property type="entry name" value="ComA-like_MBL-fold"/>
    <property type="match status" value="1"/>
</dbReference>
<dbReference type="InterPro" id="IPR036866">
    <property type="entry name" value="RibonucZ/Hydroxyglut_hydro"/>
</dbReference>
<dbReference type="Gene3D" id="1.10.150.320">
    <property type="entry name" value="Photosystem II 12 kDa extrinsic protein"/>
    <property type="match status" value="1"/>
</dbReference>
<dbReference type="InterPro" id="IPR035681">
    <property type="entry name" value="ComA-like_MBL"/>
</dbReference>
<evidence type="ECO:0000256" key="1">
    <source>
        <dbReference type="SAM" id="MobiDB-lite"/>
    </source>
</evidence>
<evidence type="ECO:0000313" key="5">
    <source>
        <dbReference type="Proteomes" id="UP001597040"/>
    </source>
</evidence>
<name>A0ABW3LGG6_9BACI</name>
<feature type="compositionally biased region" description="Acidic residues" evidence="1">
    <location>
        <begin position="30"/>
        <end position="40"/>
    </location>
</feature>
<feature type="signal peptide" evidence="2">
    <location>
        <begin position="1"/>
        <end position="19"/>
    </location>
</feature>
<sequence>MNKNFLLSLFLVIILVACGQDTDQNINSETNDENSTEAETTESHTSDEEGEESTEDEDKSEPEETTDSNTSNSDEQNNHNAPLSGLQVHYINVGQADATLFEYADQDDSYTILFDTGDWRSNDVVNYLASQDVSYLDLIVVSHPDADHIGQLAEVVNTYGAGEVWMSGNESSSQTFQRAVEAVISSEADFHEPRTGEQFEIGPMEIDVLYPKTISGKTNEESVSLKFTYGEVEFLFTGDADQNAESNMLSSGLDLDVDILQLGHHGSNTSSSPAFIDATNPSVAIYSAGVDSQYGHPHEEVVSLIQNAGIDLYGTDAHGTIVITTDGNNYDIMTNKDGTISPESTGQADNSGSGDDEETQENKTAEEDDSSNCVDINTATLEEIQEIIHFGPSRAQDLIDQRPYNSVDDLRNISGIGPSRLADIKEEGIACTGG</sequence>